<sequence length="198" mass="22088">ARSSIQRVTIVNAGSTVGNSEDLSVGMTSLFHLEKSTFASSFLVALTSTSSSESQSSGPSNSARVSPIFSDADIRFCFSFFDSFLKEVSFKLRVISAIPRFTETPVGGSFSARPKPSPYPSINQDRSQYEKRLYSWLSIQWVQASPMYPYQLCHWPQNKPWWEESAMGAVESTFDRLSCRPVNAQKLWSALPTHYASS</sequence>
<organism evidence="1 2">
    <name type="scientific">Cylindrotheca closterium</name>
    <dbReference type="NCBI Taxonomy" id="2856"/>
    <lineage>
        <taxon>Eukaryota</taxon>
        <taxon>Sar</taxon>
        <taxon>Stramenopiles</taxon>
        <taxon>Ochrophyta</taxon>
        <taxon>Bacillariophyta</taxon>
        <taxon>Bacillariophyceae</taxon>
        <taxon>Bacillariophycidae</taxon>
        <taxon>Bacillariales</taxon>
        <taxon>Bacillariaceae</taxon>
        <taxon>Cylindrotheca</taxon>
    </lineage>
</organism>
<proteinExistence type="predicted"/>
<evidence type="ECO:0000313" key="2">
    <source>
        <dbReference type="Proteomes" id="UP001295423"/>
    </source>
</evidence>
<keyword evidence="2" id="KW-1185">Reference proteome</keyword>
<dbReference type="AlphaFoldDB" id="A0AAD2CT01"/>
<name>A0AAD2CT01_9STRA</name>
<gene>
    <name evidence="1" type="ORF">CYCCA115_LOCUS9521</name>
</gene>
<dbReference type="EMBL" id="CAKOGP040001391">
    <property type="protein sequence ID" value="CAJ1945377.1"/>
    <property type="molecule type" value="Genomic_DNA"/>
</dbReference>
<accession>A0AAD2CT01</accession>
<dbReference type="Proteomes" id="UP001295423">
    <property type="component" value="Unassembled WGS sequence"/>
</dbReference>
<evidence type="ECO:0000313" key="1">
    <source>
        <dbReference type="EMBL" id="CAJ1945377.1"/>
    </source>
</evidence>
<comment type="caution">
    <text evidence="1">The sequence shown here is derived from an EMBL/GenBank/DDBJ whole genome shotgun (WGS) entry which is preliminary data.</text>
</comment>
<reference evidence="1" key="1">
    <citation type="submission" date="2023-08" db="EMBL/GenBank/DDBJ databases">
        <authorList>
            <person name="Audoor S."/>
            <person name="Bilcke G."/>
        </authorList>
    </citation>
    <scope>NUCLEOTIDE SEQUENCE</scope>
</reference>
<feature type="non-terminal residue" evidence="1">
    <location>
        <position position="1"/>
    </location>
</feature>
<protein>
    <submittedName>
        <fullName evidence="1">Uncharacterized protein</fullName>
    </submittedName>
</protein>